<evidence type="ECO:0000313" key="1">
    <source>
        <dbReference type="EMBL" id="KAF5764563.1"/>
    </source>
</evidence>
<evidence type="ECO:0000313" key="2">
    <source>
        <dbReference type="Proteomes" id="UP000215914"/>
    </source>
</evidence>
<dbReference type="EMBL" id="MNCJ02000330">
    <property type="protein sequence ID" value="KAF5764563.1"/>
    <property type="molecule type" value="Genomic_DNA"/>
</dbReference>
<accession>A0A9K3H3B6</accession>
<protein>
    <submittedName>
        <fullName evidence="1">Uncharacterized protein</fullName>
    </submittedName>
</protein>
<reference evidence="1" key="1">
    <citation type="journal article" date="2017" name="Nature">
        <title>The sunflower genome provides insights into oil metabolism, flowering and Asterid evolution.</title>
        <authorList>
            <person name="Badouin H."/>
            <person name="Gouzy J."/>
            <person name="Grassa C.J."/>
            <person name="Murat F."/>
            <person name="Staton S.E."/>
            <person name="Cottret L."/>
            <person name="Lelandais-Briere C."/>
            <person name="Owens G.L."/>
            <person name="Carrere S."/>
            <person name="Mayjonade B."/>
            <person name="Legrand L."/>
            <person name="Gill N."/>
            <person name="Kane N.C."/>
            <person name="Bowers J.E."/>
            <person name="Hubner S."/>
            <person name="Bellec A."/>
            <person name="Berard A."/>
            <person name="Berges H."/>
            <person name="Blanchet N."/>
            <person name="Boniface M.C."/>
            <person name="Brunel D."/>
            <person name="Catrice O."/>
            <person name="Chaidir N."/>
            <person name="Claudel C."/>
            <person name="Donnadieu C."/>
            <person name="Faraut T."/>
            <person name="Fievet G."/>
            <person name="Helmstetter N."/>
            <person name="King M."/>
            <person name="Knapp S.J."/>
            <person name="Lai Z."/>
            <person name="Le Paslier M.C."/>
            <person name="Lippi Y."/>
            <person name="Lorenzon L."/>
            <person name="Mandel J.R."/>
            <person name="Marage G."/>
            <person name="Marchand G."/>
            <person name="Marquand E."/>
            <person name="Bret-Mestries E."/>
            <person name="Morien E."/>
            <person name="Nambeesan S."/>
            <person name="Nguyen T."/>
            <person name="Pegot-Espagnet P."/>
            <person name="Pouilly N."/>
            <person name="Raftis F."/>
            <person name="Sallet E."/>
            <person name="Schiex T."/>
            <person name="Thomas J."/>
            <person name="Vandecasteele C."/>
            <person name="Vares D."/>
            <person name="Vear F."/>
            <person name="Vautrin S."/>
            <person name="Crespi M."/>
            <person name="Mangin B."/>
            <person name="Burke J.M."/>
            <person name="Salse J."/>
            <person name="Munos S."/>
            <person name="Vincourt P."/>
            <person name="Rieseberg L.H."/>
            <person name="Langlade N.B."/>
        </authorList>
    </citation>
    <scope>NUCLEOTIDE SEQUENCE</scope>
    <source>
        <tissue evidence="1">Leaves</tissue>
    </source>
</reference>
<dbReference type="Gramene" id="mRNA:HanXRQr2_Chr15g0693561">
    <property type="protein sequence ID" value="CDS:HanXRQr2_Chr15g0693561.1"/>
    <property type="gene ID" value="HanXRQr2_Chr15g0693561"/>
</dbReference>
<organism evidence="1 2">
    <name type="scientific">Helianthus annuus</name>
    <name type="common">Common sunflower</name>
    <dbReference type="NCBI Taxonomy" id="4232"/>
    <lineage>
        <taxon>Eukaryota</taxon>
        <taxon>Viridiplantae</taxon>
        <taxon>Streptophyta</taxon>
        <taxon>Embryophyta</taxon>
        <taxon>Tracheophyta</taxon>
        <taxon>Spermatophyta</taxon>
        <taxon>Magnoliopsida</taxon>
        <taxon>eudicotyledons</taxon>
        <taxon>Gunneridae</taxon>
        <taxon>Pentapetalae</taxon>
        <taxon>asterids</taxon>
        <taxon>campanulids</taxon>
        <taxon>Asterales</taxon>
        <taxon>Asteraceae</taxon>
        <taxon>Asteroideae</taxon>
        <taxon>Heliantheae alliance</taxon>
        <taxon>Heliantheae</taxon>
        <taxon>Helianthus</taxon>
    </lineage>
</organism>
<reference evidence="1" key="2">
    <citation type="submission" date="2020-06" db="EMBL/GenBank/DDBJ databases">
        <title>Helianthus annuus Genome sequencing and assembly Release 2.</title>
        <authorList>
            <person name="Gouzy J."/>
            <person name="Langlade N."/>
            <person name="Munos S."/>
        </authorList>
    </citation>
    <scope>NUCLEOTIDE SEQUENCE</scope>
    <source>
        <tissue evidence="1">Leaves</tissue>
    </source>
</reference>
<proteinExistence type="predicted"/>
<gene>
    <name evidence="1" type="ORF">HanXRQr2_Chr15g0693561</name>
</gene>
<dbReference type="AlphaFoldDB" id="A0A9K3H3B6"/>
<dbReference type="Proteomes" id="UP000215914">
    <property type="component" value="Unassembled WGS sequence"/>
</dbReference>
<name>A0A9K3H3B6_HELAN</name>
<comment type="caution">
    <text evidence="1">The sequence shown here is derived from an EMBL/GenBank/DDBJ whole genome shotgun (WGS) entry which is preliminary data.</text>
</comment>
<sequence>MITRTPCAISVTKRRFSTTLIGLLQALIKNTSLHSNQSLHALKCHFSLFSHIVTPH</sequence>
<keyword evidence="2" id="KW-1185">Reference proteome</keyword>